<dbReference type="Proteomes" id="UP000613177">
    <property type="component" value="Unassembled WGS sequence"/>
</dbReference>
<organism evidence="1 2">
    <name type="scientific">Thamnidium elegans</name>
    <dbReference type="NCBI Taxonomy" id="101142"/>
    <lineage>
        <taxon>Eukaryota</taxon>
        <taxon>Fungi</taxon>
        <taxon>Fungi incertae sedis</taxon>
        <taxon>Mucoromycota</taxon>
        <taxon>Mucoromycotina</taxon>
        <taxon>Mucoromycetes</taxon>
        <taxon>Mucorales</taxon>
        <taxon>Mucorineae</taxon>
        <taxon>Mucoraceae</taxon>
        <taxon>Thamnidium</taxon>
    </lineage>
</organism>
<accession>A0A8H7VVB4</accession>
<keyword evidence="2" id="KW-1185">Reference proteome</keyword>
<gene>
    <name evidence="1" type="ORF">INT48_003131</name>
</gene>
<proteinExistence type="predicted"/>
<dbReference type="EMBL" id="JAEPRE010000448">
    <property type="protein sequence ID" value="KAG2228474.1"/>
    <property type="molecule type" value="Genomic_DNA"/>
</dbReference>
<evidence type="ECO:0000313" key="1">
    <source>
        <dbReference type="EMBL" id="KAG2228474.1"/>
    </source>
</evidence>
<protein>
    <submittedName>
        <fullName evidence="1">Uncharacterized protein</fullName>
    </submittedName>
</protein>
<name>A0A8H7VVB4_9FUNG</name>
<evidence type="ECO:0000313" key="2">
    <source>
        <dbReference type="Proteomes" id="UP000613177"/>
    </source>
</evidence>
<comment type="caution">
    <text evidence="1">The sequence shown here is derived from an EMBL/GenBank/DDBJ whole genome shotgun (WGS) entry which is preliminary data.</text>
</comment>
<sequence>MVVSSTNTEVFRFTTACLPRSLGGLGLINPILQQSALQLRWLIPLMKFSSNKIWESSSIVVPRIVGLILSHLSPQSVLDHRAIFLFIQHRPSFFKTTYGSLILLFQAVDRLPKSFEKVVVTATTCLTMPLASLVVPSESNHILSQPIANKPCSIAYTLNTTRENCLRPKQFDELTINPTTVAR</sequence>
<dbReference type="AlphaFoldDB" id="A0A8H7VVB4"/>
<reference evidence="1" key="1">
    <citation type="submission" date="2021-01" db="EMBL/GenBank/DDBJ databases">
        <title>Metabolic potential, ecology and presence of endohyphal bacteria is reflected in genomic diversity of Mucoromycotina.</title>
        <authorList>
            <person name="Muszewska A."/>
            <person name="Okrasinska A."/>
            <person name="Steczkiewicz K."/>
            <person name="Drgas O."/>
            <person name="Orlowska M."/>
            <person name="Perlinska-Lenart U."/>
            <person name="Aleksandrzak-Piekarczyk T."/>
            <person name="Szatraj K."/>
            <person name="Zielenkiewicz U."/>
            <person name="Pilsyk S."/>
            <person name="Malc E."/>
            <person name="Mieczkowski P."/>
            <person name="Kruszewska J.S."/>
            <person name="Biernat P."/>
            <person name="Pawlowska J."/>
        </authorList>
    </citation>
    <scope>NUCLEOTIDE SEQUENCE</scope>
    <source>
        <strain evidence="1">WA0000018081</strain>
    </source>
</reference>